<dbReference type="OrthoDB" id="9797472at2"/>
<feature type="transmembrane region" description="Helical" evidence="8">
    <location>
        <begin position="90"/>
        <end position="115"/>
    </location>
</feature>
<feature type="transmembrane region" description="Helical" evidence="8">
    <location>
        <begin position="256"/>
        <end position="275"/>
    </location>
</feature>
<evidence type="ECO:0000256" key="8">
    <source>
        <dbReference type="RuleBase" id="RU363032"/>
    </source>
</evidence>
<keyword evidence="11" id="KW-1185">Reference proteome</keyword>
<dbReference type="AlphaFoldDB" id="A0A235B4V2"/>
<dbReference type="EMBL" id="NOWF01000006">
    <property type="protein sequence ID" value="OYD07324.1"/>
    <property type="molecule type" value="Genomic_DNA"/>
</dbReference>
<dbReference type="Pfam" id="PF12911">
    <property type="entry name" value="OppC_N"/>
    <property type="match status" value="1"/>
</dbReference>
<dbReference type="GO" id="GO:0055085">
    <property type="term" value="P:transmembrane transport"/>
    <property type="evidence" value="ECO:0007669"/>
    <property type="project" value="InterPro"/>
</dbReference>
<dbReference type="PANTHER" id="PTHR43386">
    <property type="entry name" value="OLIGOPEPTIDE TRANSPORT SYSTEM PERMEASE PROTEIN APPC"/>
    <property type="match status" value="1"/>
</dbReference>
<evidence type="ECO:0000256" key="6">
    <source>
        <dbReference type="ARBA" id="ARBA00023136"/>
    </source>
</evidence>
<dbReference type="PROSITE" id="PS50928">
    <property type="entry name" value="ABC_TM1"/>
    <property type="match status" value="1"/>
</dbReference>
<feature type="transmembrane region" description="Helical" evidence="8">
    <location>
        <begin position="203"/>
        <end position="230"/>
    </location>
</feature>
<evidence type="ECO:0000313" key="11">
    <source>
        <dbReference type="Proteomes" id="UP000215459"/>
    </source>
</evidence>
<gene>
    <name evidence="10" type="primary">nikC</name>
    <name evidence="10" type="ORF">CHM34_10430</name>
</gene>
<feature type="transmembrane region" description="Helical" evidence="8">
    <location>
        <begin position="135"/>
        <end position="159"/>
    </location>
</feature>
<comment type="subcellular location">
    <subcellularLocation>
        <location evidence="1 8">Cell membrane</location>
        <topology evidence="1 8">Multi-pass membrane protein</topology>
    </subcellularLocation>
</comment>
<keyword evidence="5 8" id="KW-1133">Transmembrane helix</keyword>
<dbReference type="Gene3D" id="1.10.3720.10">
    <property type="entry name" value="MetI-like"/>
    <property type="match status" value="1"/>
</dbReference>
<dbReference type="GO" id="GO:0005886">
    <property type="term" value="C:plasma membrane"/>
    <property type="evidence" value="ECO:0007669"/>
    <property type="project" value="UniProtKB-SubCell"/>
</dbReference>
<evidence type="ECO:0000259" key="9">
    <source>
        <dbReference type="PROSITE" id="PS50928"/>
    </source>
</evidence>
<evidence type="ECO:0000256" key="2">
    <source>
        <dbReference type="ARBA" id="ARBA00022448"/>
    </source>
</evidence>
<dbReference type="Proteomes" id="UP000215459">
    <property type="component" value="Unassembled WGS sequence"/>
</dbReference>
<organism evidence="10 11">
    <name type="scientific">Paludifilum halophilum</name>
    <dbReference type="NCBI Taxonomy" id="1642702"/>
    <lineage>
        <taxon>Bacteria</taxon>
        <taxon>Bacillati</taxon>
        <taxon>Bacillota</taxon>
        <taxon>Bacilli</taxon>
        <taxon>Bacillales</taxon>
        <taxon>Thermoactinomycetaceae</taxon>
        <taxon>Paludifilum</taxon>
    </lineage>
</organism>
<comment type="caution">
    <text evidence="10">The sequence shown here is derived from an EMBL/GenBank/DDBJ whole genome shotgun (WGS) entry which is preliminary data.</text>
</comment>
<evidence type="ECO:0000256" key="4">
    <source>
        <dbReference type="ARBA" id="ARBA00022692"/>
    </source>
</evidence>
<dbReference type="CDD" id="cd06261">
    <property type="entry name" value="TM_PBP2"/>
    <property type="match status" value="1"/>
</dbReference>
<dbReference type="Pfam" id="PF00528">
    <property type="entry name" value="BPD_transp_1"/>
    <property type="match status" value="1"/>
</dbReference>
<dbReference type="InterPro" id="IPR000515">
    <property type="entry name" value="MetI-like"/>
</dbReference>
<evidence type="ECO:0000256" key="7">
    <source>
        <dbReference type="ARBA" id="ARBA00024202"/>
    </source>
</evidence>
<dbReference type="InterPro" id="IPR025966">
    <property type="entry name" value="OppC_N"/>
</dbReference>
<dbReference type="InterPro" id="IPR035906">
    <property type="entry name" value="MetI-like_sf"/>
</dbReference>
<reference evidence="10 11" key="1">
    <citation type="submission" date="2017-07" db="EMBL/GenBank/DDBJ databases">
        <title>The genome sequence of Paludifilum halophilum highlights mechanisms for microbial adaptation to high salt environemnts.</title>
        <authorList>
            <person name="Belbahri L."/>
        </authorList>
    </citation>
    <scope>NUCLEOTIDE SEQUENCE [LARGE SCALE GENOMIC DNA]</scope>
    <source>
        <strain evidence="10 11">DSM 102817</strain>
    </source>
</reference>
<keyword evidence="2 8" id="KW-0813">Transport</keyword>
<dbReference type="InterPro" id="IPR053385">
    <property type="entry name" value="ABC_transport_permease"/>
</dbReference>
<evidence type="ECO:0000256" key="3">
    <source>
        <dbReference type="ARBA" id="ARBA00022475"/>
    </source>
</evidence>
<keyword evidence="4 8" id="KW-0812">Transmembrane</keyword>
<feature type="transmembrane region" description="Helical" evidence="8">
    <location>
        <begin position="25"/>
        <end position="47"/>
    </location>
</feature>
<proteinExistence type="inferred from homology"/>
<evidence type="ECO:0000256" key="5">
    <source>
        <dbReference type="ARBA" id="ARBA00022989"/>
    </source>
</evidence>
<protein>
    <submittedName>
        <fullName evidence="10">Nickel ABC transporter permease subunit NikC</fullName>
    </submittedName>
</protein>
<dbReference type="NCBIfam" id="NF045474">
    <property type="entry name" value="Opp2C"/>
    <property type="match status" value="1"/>
</dbReference>
<keyword evidence="3" id="KW-1003">Cell membrane</keyword>
<dbReference type="SUPFAM" id="SSF161098">
    <property type="entry name" value="MetI-like"/>
    <property type="match status" value="1"/>
</dbReference>
<evidence type="ECO:0000256" key="1">
    <source>
        <dbReference type="ARBA" id="ARBA00004651"/>
    </source>
</evidence>
<comment type="similarity">
    <text evidence="7">Belongs to the binding-protein-dependent transport system permease family. OppBC subfamily.</text>
</comment>
<dbReference type="PANTHER" id="PTHR43386:SF1">
    <property type="entry name" value="D,D-DIPEPTIDE TRANSPORT SYSTEM PERMEASE PROTEIN DDPC-RELATED"/>
    <property type="match status" value="1"/>
</dbReference>
<sequence>MKPVTAEGKMSMFPNPVQKWVRKPLLLIGTGMLISVLLISLVGPFLVPNDPLAVNMSERLQPPSEKYPLGTDHMGRCLFSRLAVGAQTTLGITALVIFSVIVIGIPVGLISGYAGGRLDAVLMRIVDGLIAFPEFVLAIAVAGFLGPSLINLMLSIVLVKWVRYARVVRGIVLSEREKEYVLAARVGGCSSWKILYRHLLPQILSPVLVLAALDVGTVILIISSLSYLGLGIQPPNPEWGAMLNDGRSYFQTFPELMFYPGSAILWVVLACNLIGDGLRDAIHETDPTF</sequence>
<keyword evidence="6 8" id="KW-0472">Membrane</keyword>
<accession>A0A235B4V2</accession>
<dbReference type="InterPro" id="IPR050366">
    <property type="entry name" value="BP-dependent_transpt_permease"/>
</dbReference>
<evidence type="ECO:0000313" key="10">
    <source>
        <dbReference type="EMBL" id="OYD07324.1"/>
    </source>
</evidence>
<feature type="domain" description="ABC transmembrane type-1" evidence="9">
    <location>
        <begin position="86"/>
        <end position="275"/>
    </location>
</feature>
<name>A0A235B4V2_9BACL</name>